<feature type="non-terminal residue" evidence="2">
    <location>
        <position position="152"/>
    </location>
</feature>
<evidence type="ECO:0000313" key="2">
    <source>
        <dbReference type="EMBL" id="MFC4059065.1"/>
    </source>
</evidence>
<keyword evidence="1" id="KW-1133">Transmembrane helix</keyword>
<feature type="transmembrane region" description="Helical" evidence="1">
    <location>
        <begin position="113"/>
        <end position="133"/>
    </location>
</feature>
<keyword evidence="1" id="KW-0812">Transmembrane</keyword>
<feature type="transmembrane region" description="Helical" evidence="1">
    <location>
        <begin position="72"/>
        <end position="92"/>
    </location>
</feature>
<reference evidence="3" key="1">
    <citation type="journal article" date="2019" name="Int. J. Syst. Evol. Microbiol.">
        <title>The Global Catalogue of Microorganisms (GCM) 10K type strain sequencing project: providing services to taxonomists for standard genome sequencing and annotation.</title>
        <authorList>
            <consortium name="The Broad Institute Genomics Platform"/>
            <consortium name="The Broad Institute Genome Sequencing Center for Infectious Disease"/>
            <person name="Wu L."/>
            <person name="Ma J."/>
        </authorList>
    </citation>
    <scope>NUCLEOTIDE SEQUENCE [LARGE SCALE GENOMIC DNA]</scope>
    <source>
        <strain evidence="3">TBRC 4489</strain>
    </source>
</reference>
<accession>A0ABV8I7T1</accession>
<evidence type="ECO:0000256" key="1">
    <source>
        <dbReference type="SAM" id="Phobius"/>
    </source>
</evidence>
<keyword evidence="1" id="KW-0472">Membrane</keyword>
<evidence type="ECO:0008006" key="4">
    <source>
        <dbReference type="Google" id="ProtNLM"/>
    </source>
</evidence>
<dbReference type="EMBL" id="JBHSBM010000016">
    <property type="protein sequence ID" value="MFC4059065.1"/>
    <property type="molecule type" value="Genomic_DNA"/>
</dbReference>
<feature type="transmembrane region" description="Helical" evidence="1">
    <location>
        <begin position="32"/>
        <end position="52"/>
    </location>
</feature>
<dbReference type="Proteomes" id="UP001595850">
    <property type="component" value="Unassembled WGS sequence"/>
</dbReference>
<organism evidence="2 3">
    <name type="scientific">Planomonospora corallina</name>
    <dbReference type="NCBI Taxonomy" id="1806052"/>
    <lineage>
        <taxon>Bacteria</taxon>
        <taxon>Bacillati</taxon>
        <taxon>Actinomycetota</taxon>
        <taxon>Actinomycetes</taxon>
        <taxon>Streptosporangiales</taxon>
        <taxon>Streptosporangiaceae</taxon>
        <taxon>Planomonospora</taxon>
    </lineage>
</organism>
<name>A0ABV8I7T1_9ACTN</name>
<comment type="caution">
    <text evidence="2">The sequence shown here is derived from an EMBL/GenBank/DDBJ whole genome shotgun (WGS) entry which is preliminary data.</text>
</comment>
<sequence>MTAAATGRVPDADGIRLTDLVRAELTKIRTLPATWIVLALALTADALLGLPAGTDAVRLAGPDGQVALSRSGAVLLAPVYALAAVPALAAGGEYRGGQIRVSLLAAPDRDRFFLAKLLANLGVLAAAAFPVVLAGHVARHALGGAVAAEPAG</sequence>
<keyword evidence="3" id="KW-1185">Reference proteome</keyword>
<evidence type="ECO:0000313" key="3">
    <source>
        <dbReference type="Proteomes" id="UP001595850"/>
    </source>
</evidence>
<protein>
    <recommendedName>
        <fullName evidence="4">ABC transporter permease</fullName>
    </recommendedName>
</protein>
<proteinExistence type="predicted"/>
<gene>
    <name evidence="2" type="ORF">ACFOWE_12205</name>
</gene>